<keyword evidence="7" id="KW-0653">Protein transport</keyword>
<evidence type="ECO:0000256" key="12">
    <source>
        <dbReference type="PIRSR" id="PIRSR606689-2"/>
    </source>
</evidence>
<keyword evidence="14" id="KW-1185">Reference proteome</keyword>
<dbReference type="InterPro" id="IPR027417">
    <property type="entry name" value="P-loop_NTPase"/>
</dbReference>
<protein>
    <recommendedName>
        <fullName evidence="10">Exportin-4</fullName>
    </recommendedName>
</protein>
<dbReference type="SUPFAM" id="SSF52540">
    <property type="entry name" value="P-loop containing nucleoside triphosphate hydrolases"/>
    <property type="match status" value="1"/>
</dbReference>
<dbReference type="GO" id="GO:0005643">
    <property type="term" value="C:nuclear pore"/>
    <property type="evidence" value="ECO:0007669"/>
    <property type="project" value="TreeGrafter"/>
</dbReference>
<keyword evidence="5" id="KW-0963">Cytoplasm</keyword>
<keyword evidence="9" id="KW-0539">Nucleus</keyword>
<feature type="binding site" evidence="11">
    <location>
        <begin position="872"/>
        <end position="879"/>
    </location>
    <ligand>
        <name>GTP</name>
        <dbReference type="ChEBI" id="CHEBI:37565"/>
    </ligand>
</feature>
<evidence type="ECO:0000313" key="14">
    <source>
        <dbReference type="Proteomes" id="UP000738325"/>
    </source>
</evidence>
<name>A0A9P6UNH3_9FUNG</name>
<dbReference type="SUPFAM" id="SSF48371">
    <property type="entry name" value="ARM repeat"/>
    <property type="match status" value="1"/>
</dbReference>
<dbReference type="Pfam" id="PF00025">
    <property type="entry name" value="Arf"/>
    <property type="match status" value="1"/>
</dbReference>
<dbReference type="Gene3D" id="3.40.50.300">
    <property type="entry name" value="P-loop containing nucleotide triphosphate hydrolases"/>
    <property type="match status" value="1"/>
</dbReference>
<proteinExistence type="inferred from homology"/>
<dbReference type="PANTHER" id="PTHR12596:SF1">
    <property type="entry name" value="EXPORTIN-4"/>
    <property type="match status" value="1"/>
</dbReference>
<evidence type="ECO:0000256" key="4">
    <source>
        <dbReference type="ARBA" id="ARBA00022448"/>
    </source>
</evidence>
<reference evidence="13" key="1">
    <citation type="journal article" date="2020" name="Fungal Divers.">
        <title>Resolving the Mortierellaceae phylogeny through synthesis of multi-gene phylogenetics and phylogenomics.</title>
        <authorList>
            <person name="Vandepol N."/>
            <person name="Liber J."/>
            <person name="Desiro A."/>
            <person name="Na H."/>
            <person name="Kennedy M."/>
            <person name="Barry K."/>
            <person name="Grigoriev I.V."/>
            <person name="Miller A.N."/>
            <person name="O'Donnell K."/>
            <person name="Stajich J.E."/>
            <person name="Bonito G."/>
        </authorList>
    </citation>
    <scope>NUCLEOTIDE SEQUENCE</scope>
    <source>
        <strain evidence="13">REB-010B</strain>
    </source>
</reference>
<evidence type="ECO:0000256" key="8">
    <source>
        <dbReference type="ARBA" id="ARBA00023134"/>
    </source>
</evidence>
<dbReference type="GO" id="GO:0005737">
    <property type="term" value="C:cytoplasm"/>
    <property type="evidence" value="ECO:0007669"/>
    <property type="project" value="UniProtKB-SubCell"/>
</dbReference>
<evidence type="ECO:0000256" key="2">
    <source>
        <dbReference type="ARBA" id="ARBA00004496"/>
    </source>
</evidence>
<dbReference type="AlphaFoldDB" id="A0A9P6UNH3"/>
<keyword evidence="8 11" id="KW-0342">GTP-binding</keyword>
<keyword evidence="6 11" id="KW-0547">Nucleotide-binding</keyword>
<keyword evidence="12" id="KW-0479">Metal-binding</keyword>
<dbReference type="InterPro" id="IPR011989">
    <property type="entry name" value="ARM-like"/>
</dbReference>
<evidence type="ECO:0000256" key="3">
    <source>
        <dbReference type="ARBA" id="ARBA00009466"/>
    </source>
</evidence>
<evidence type="ECO:0000256" key="9">
    <source>
        <dbReference type="ARBA" id="ARBA00023242"/>
    </source>
</evidence>
<dbReference type="GO" id="GO:0006611">
    <property type="term" value="P:protein export from nucleus"/>
    <property type="evidence" value="ECO:0007669"/>
    <property type="project" value="TreeGrafter"/>
</dbReference>
<feature type="binding site" evidence="12">
    <location>
        <position position="896"/>
    </location>
    <ligand>
        <name>Mg(2+)</name>
        <dbReference type="ChEBI" id="CHEBI:18420"/>
    </ligand>
</feature>
<evidence type="ECO:0000256" key="1">
    <source>
        <dbReference type="ARBA" id="ARBA00004123"/>
    </source>
</evidence>
<dbReference type="GO" id="GO:0005525">
    <property type="term" value="F:GTP binding"/>
    <property type="evidence" value="ECO:0007669"/>
    <property type="project" value="UniProtKB-KW"/>
</dbReference>
<dbReference type="GO" id="GO:0046872">
    <property type="term" value="F:metal ion binding"/>
    <property type="evidence" value="ECO:0007669"/>
    <property type="project" value="UniProtKB-KW"/>
</dbReference>
<dbReference type="PANTHER" id="PTHR12596">
    <property type="entry name" value="EXPORTIN 4,7-RELATED"/>
    <property type="match status" value="1"/>
</dbReference>
<feature type="binding site" evidence="12">
    <location>
        <position position="879"/>
    </location>
    <ligand>
        <name>Mg(2+)</name>
        <dbReference type="ChEBI" id="CHEBI:18420"/>
    </ligand>
</feature>
<gene>
    <name evidence="13" type="primary">XPO4_2</name>
    <name evidence="13" type="ORF">BGZ99_009522</name>
</gene>
<organism evidence="13 14">
    <name type="scientific">Dissophora globulifera</name>
    <dbReference type="NCBI Taxonomy" id="979702"/>
    <lineage>
        <taxon>Eukaryota</taxon>
        <taxon>Fungi</taxon>
        <taxon>Fungi incertae sedis</taxon>
        <taxon>Mucoromycota</taxon>
        <taxon>Mortierellomycotina</taxon>
        <taxon>Mortierellomycetes</taxon>
        <taxon>Mortierellales</taxon>
        <taxon>Mortierellaceae</taxon>
        <taxon>Dissophora</taxon>
    </lineage>
</organism>
<dbReference type="Proteomes" id="UP000738325">
    <property type="component" value="Unassembled WGS sequence"/>
</dbReference>
<keyword evidence="12" id="KW-0460">Magnesium</keyword>
<keyword evidence="4" id="KW-0813">Transport</keyword>
<evidence type="ECO:0000256" key="7">
    <source>
        <dbReference type="ARBA" id="ARBA00022927"/>
    </source>
</evidence>
<dbReference type="SMART" id="SM00178">
    <property type="entry name" value="SAR"/>
    <property type="match status" value="1"/>
</dbReference>
<dbReference type="EMBL" id="JAAAIP010000813">
    <property type="protein sequence ID" value="KAG0312431.1"/>
    <property type="molecule type" value="Genomic_DNA"/>
</dbReference>
<dbReference type="InterPro" id="IPR006689">
    <property type="entry name" value="Small_GTPase_ARF/SAR"/>
</dbReference>
<dbReference type="PROSITE" id="PS51422">
    <property type="entry name" value="SAR1"/>
    <property type="match status" value="1"/>
</dbReference>
<feature type="non-terminal residue" evidence="13">
    <location>
        <position position="1"/>
    </location>
</feature>
<comment type="similarity">
    <text evidence="3">Belongs to the exportin family.</text>
</comment>
<dbReference type="InterPro" id="IPR044189">
    <property type="entry name" value="XPO4/7-like"/>
</dbReference>
<evidence type="ECO:0000256" key="6">
    <source>
        <dbReference type="ARBA" id="ARBA00022741"/>
    </source>
</evidence>
<evidence type="ECO:0000256" key="10">
    <source>
        <dbReference type="ARBA" id="ARBA00040444"/>
    </source>
</evidence>
<comment type="subcellular location">
    <subcellularLocation>
        <location evidence="2">Cytoplasm</location>
    </subcellularLocation>
    <subcellularLocation>
        <location evidence="1">Nucleus</location>
    </subcellularLocation>
</comment>
<dbReference type="GO" id="GO:0003924">
    <property type="term" value="F:GTPase activity"/>
    <property type="evidence" value="ECO:0007669"/>
    <property type="project" value="InterPro"/>
</dbReference>
<feature type="binding site" evidence="11">
    <location>
        <begin position="974"/>
        <end position="977"/>
    </location>
    <ligand>
        <name>GTP</name>
        <dbReference type="ChEBI" id="CHEBI:37565"/>
    </ligand>
</feature>
<dbReference type="PRINTS" id="PR00328">
    <property type="entry name" value="SAR1GTPBP"/>
</dbReference>
<comment type="caution">
    <text evidence="13">The sequence shown here is derived from an EMBL/GenBank/DDBJ whole genome shotgun (WGS) entry which is preliminary data.</text>
</comment>
<evidence type="ECO:0000313" key="13">
    <source>
        <dbReference type="EMBL" id="KAG0312431.1"/>
    </source>
</evidence>
<dbReference type="Gene3D" id="1.25.10.10">
    <property type="entry name" value="Leucine-rich Repeat Variant"/>
    <property type="match status" value="1"/>
</dbReference>
<dbReference type="GO" id="GO:0005049">
    <property type="term" value="F:nuclear export signal receptor activity"/>
    <property type="evidence" value="ECO:0007669"/>
    <property type="project" value="InterPro"/>
</dbReference>
<feature type="binding site" evidence="11">
    <location>
        <position position="918"/>
    </location>
    <ligand>
        <name>GTP</name>
        <dbReference type="ChEBI" id="CHEBI:37565"/>
    </ligand>
</feature>
<dbReference type="SMART" id="SM00177">
    <property type="entry name" value="ARF"/>
    <property type="match status" value="1"/>
</dbReference>
<dbReference type="OrthoDB" id="5548448at2759"/>
<evidence type="ECO:0000256" key="5">
    <source>
        <dbReference type="ARBA" id="ARBA00022490"/>
    </source>
</evidence>
<accession>A0A9P6UNH3</accession>
<evidence type="ECO:0000256" key="11">
    <source>
        <dbReference type="PIRSR" id="PIRSR606689-1"/>
    </source>
</evidence>
<dbReference type="InterPro" id="IPR016024">
    <property type="entry name" value="ARM-type_fold"/>
</dbReference>
<dbReference type="PROSITE" id="PS51417">
    <property type="entry name" value="ARF"/>
    <property type="match status" value="1"/>
</dbReference>
<sequence>NSNTPSVQFHAASGITGAIVREYALYQKQDIQQLQAYLIQYNIQHTRLYPWVAKQIYQAIAVISKRGWLEASEEEQDVVYSHITQLLAMGDQEKRIGLALAHALVDEFSSRGKASNVGLTWDFHYKTKLSFEERHLRLIFEAALKVLHEQLQDLIAIPGQEVSGSQKPLLSLSILLVESMLQWDFASNNQLVLAGTFADAEDDFTVTVVYPASWRSVLVNADVLSMFFTLFPLVQDDNIMTHRVRQCLIQLCGLHGAIFVSEEATIHHISGVMKGLLTLINNVASCSSDECLQADYTENMIAITEMIRQLLSFHSIQMICAVPERFDFLNQVALLTIHCLNESAKVPEESESLMGAFDELLVTWVKLVQDSQAAIMDHNPPALVADATNLLQFFHSVSYRIVEKYIDTRLELAKFNALVDEESDGFQDWETYGDQLISIAALARLDPHNTLLRLQGLLHDRIERLQSFLNTTHDGSHPDYVVFIFEHLHWLIVITGYIFADNSVGETALVPDTLNELSRSQALAQDQLVNIFSNLMSLLESVSLDSHSAQAISCSPQVALSLFWFLERWVKTYLFASRENYANLSPNLLQSYGDASQGGKGGSILEFLIAKLRINFIMWNADPEVLVQSITTIISYAPTEQLNGHYFNLISTAIETRFAAVLHDESFQSRYQSQEVMSQIMNGLEMFNGLALALTDINTPMIYHFCSRFFGSFVDLVKVYSNFMEVQILVLRLFMDLIKNLEFTTLSVEQVSYFNNCLLNLLPTFSAANLGNKRASSWEEAEDEPYSDVSVVLELLLSLLEVRDVEQMLTHSPNAIPPSTVVFSGIHILIPMIKENMLKVPLRGHLRCEEQRSIMSGGGDSGFKNAKVVFLGLENTGKSTLKYMLMNDQPATSSPTINPTLEEVNIANVKFTIIDRGGFANRDRPTSINFSELNGIVFLVDSQDYERFNKSKIELDALLANQQLEGKPFLILGNKIDAPGAVSEEELRSALGLTQTTGKGIMPLMDVRPIEVFMCSVILKQGYEEGFRWMSQYL</sequence>